<dbReference type="OMA" id="WASAACP"/>
<dbReference type="GO" id="GO:0005886">
    <property type="term" value="C:plasma membrane"/>
    <property type="evidence" value="ECO:0007669"/>
    <property type="project" value="TreeGrafter"/>
</dbReference>
<dbReference type="Proteomes" id="UP000001073">
    <property type="component" value="Chromosome 18"/>
</dbReference>
<sequence>MAEPVYHGPRGHHAVWGGQPERPPAPGRRQSLPPQQPGHLPDRHPTQPGYVARQQRSVRTLPRLSPAWFLQHVIVRDLQTARSTFFLVNDWLSVETEANGGLVEKEVLAASDAALLRFRRLLVAELQRGFFDKHIWLSIWDRPPRSHFTRIQRATCCVLLICLFLGANAVWYGAVGDSAYSTRRVSRLSPLSVDTVAVGLVSSVVVYPVYLAILFLFRMSRSKVGWGWGPGSTGNGAWASAACPGPPISSAAARGKGAHQSLALGKGQHT</sequence>
<dbReference type="GO" id="GO:0006816">
    <property type="term" value="P:calcium ion transport"/>
    <property type="evidence" value="ECO:0007669"/>
    <property type="project" value="TreeGrafter"/>
</dbReference>
<name>A0A2I3GZ95_NOMLE</name>
<keyword evidence="2 7" id="KW-0812">Transmembrane</keyword>
<dbReference type="InterPro" id="IPR036392">
    <property type="entry name" value="PLAT/LH2_dom_sf"/>
</dbReference>
<dbReference type="PANTHER" id="PTHR46730">
    <property type="entry name" value="POLYCYSTIN-1"/>
    <property type="match status" value="1"/>
</dbReference>
<dbReference type="SUPFAM" id="SSF49723">
    <property type="entry name" value="Lipase/lipooxygenase domain (PLAT/LH2 domain)"/>
    <property type="match status" value="1"/>
</dbReference>
<keyword evidence="5 7" id="KW-0472">Membrane</keyword>
<evidence type="ECO:0000313" key="9">
    <source>
        <dbReference type="Proteomes" id="UP000001073"/>
    </source>
</evidence>
<dbReference type="PRINTS" id="PR00500">
    <property type="entry name" value="POLYCYSTIN1"/>
</dbReference>
<dbReference type="GeneTree" id="ENSGT00940000158702"/>
<feature type="region of interest" description="Disordered" evidence="6">
    <location>
        <begin position="1"/>
        <end position="48"/>
    </location>
</feature>
<organism evidence="8 9">
    <name type="scientific">Nomascus leucogenys</name>
    <name type="common">Northern white-cheeked gibbon</name>
    <name type="synonym">Hylobates leucogenys</name>
    <dbReference type="NCBI Taxonomy" id="61853"/>
    <lineage>
        <taxon>Eukaryota</taxon>
        <taxon>Metazoa</taxon>
        <taxon>Chordata</taxon>
        <taxon>Craniata</taxon>
        <taxon>Vertebrata</taxon>
        <taxon>Euteleostomi</taxon>
        <taxon>Mammalia</taxon>
        <taxon>Eutheria</taxon>
        <taxon>Euarchontoglires</taxon>
        <taxon>Primates</taxon>
        <taxon>Haplorrhini</taxon>
        <taxon>Catarrhini</taxon>
        <taxon>Hylobatidae</taxon>
        <taxon>Nomascus</taxon>
    </lineage>
</organism>
<dbReference type="Gene3D" id="2.60.60.20">
    <property type="entry name" value="PLAT/LH2 domain"/>
    <property type="match status" value="1"/>
</dbReference>
<feature type="transmembrane region" description="Helical" evidence="7">
    <location>
        <begin position="154"/>
        <end position="175"/>
    </location>
</feature>
<accession>A0A2I3GZ95</accession>
<dbReference type="EMBL" id="ADFV01048255">
    <property type="status" value="NOT_ANNOTATED_CDS"/>
    <property type="molecule type" value="Genomic_DNA"/>
</dbReference>
<dbReference type="AlphaFoldDB" id="A0A2I3GZ95"/>
<evidence type="ECO:0008006" key="10">
    <source>
        <dbReference type="Google" id="ProtNLM"/>
    </source>
</evidence>
<protein>
    <recommendedName>
        <fullName evidence="10">PLAT domain-containing protein</fullName>
    </recommendedName>
</protein>
<feature type="transmembrane region" description="Helical" evidence="7">
    <location>
        <begin position="195"/>
        <end position="217"/>
    </location>
</feature>
<evidence type="ECO:0000256" key="4">
    <source>
        <dbReference type="ARBA" id="ARBA00022989"/>
    </source>
</evidence>
<dbReference type="PANTHER" id="PTHR46730:SF3">
    <property type="entry name" value="POLYCYSTIN-1"/>
    <property type="match status" value="1"/>
</dbReference>
<reference evidence="8" key="2">
    <citation type="submission" date="2025-08" db="UniProtKB">
        <authorList>
            <consortium name="Ensembl"/>
        </authorList>
    </citation>
    <scope>IDENTIFICATION</scope>
</reference>
<keyword evidence="3" id="KW-0677">Repeat</keyword>
<comment type="subcellular location">
    <subcellularLocation>
        <location evidence="1">Membrane</location>
    </subcellularLocation>
</comment>
<evidence type="ECO:0000256" key="3">
    <source>
        <dbReference type="ARBA" id="ARBA00022737"/>
    </source>
</evidence>
<evidence type="ECO:0000313" key="8">
    <source>
        <dbReference type="Ensembl" id="ENSNLEP00000036693.1"/>
    </source>
</evidence>
<evidence type="ECO:0000256" key="7">
    <source>
        <dbReference type="SAM" id="Phobius"/>
    </source>
</evidence>
<proteinExistence type="predicted"/>
<evidence type="ECO:0000256" key="5">
    <source>
        <dbReference type="ARBA" id="ARBA00023136"/>
    </source>
</evidence>
<evidence type="ECO:0000256" key="2">
    <source>
        <dbReference type="ARBA" id="ARBA00022692"/>
    </source>
</evidence>
<dbReference type="Ensembl" id="ENSNLET00000052603.1">
    <property type="protein sequence ID" value="ENSNLEP00000036693.1"/>
    <property type="gene ID" value="ENSNLEG00000027970.1"/>
</dbReference>
<keyword evidence="4 7" id="KW-1133">Transmembrane helix</keyword>
<dbReference type="InterPro" id="IPR000434">
    <property type="entry name" value="PC1"/>
</dbReference>
<dbReference type="STRING" id="61853.ENSNLEP00000036693"/>
<evidence type="ECO:0000256" key="1">
    <source>
        <dbReference type="ARBA" id="ARBA00004370"/>
    </source>
</evidence>
<reference evidence="8" key="3">
    <citation type="submission" date="2025-09" db="UniProtKB">
        <authorList>
            <consortium name="Ensembl"/>
        </authorList>
    </citation>
    <scope>IDENTIFICATION</scope>
</reference>
<reference evidence="8 9" key="1">
    <citation type="submission" date="2012-10" db="EMBL/GenBank/DDBJ databases">
        <authorList>
            <consortium name="Gibbon Genome Sequencing Consortium"/>
        </authorList>
    </citation>
    <scope>NUCLEOTIDE SEQUENCE [LARGE SCALE GENOMIC DNA]</scope>
</reference>
<evidence type="ECO:0000256" key="6">
    <source>
        <dbReference type="SAM" id="MobiDB-lite"/>
    </source>
</evidence>
<dbReference type="GO" id="GO:0005261">
    <property type="term" value="F:monoatomic cation channel activity"/>
    <property type="evidence" value="ECO:0007669"/>
    <property type="project" value="TreeGrafter"/>
</dbReference>
<dbReference type="InParanoid" id="A0A2I3GZ95"/>
<keyword evidence="9" id="KW-1185">Reference proteome</keyword>